<gene>
    <name evidence="7" type="ORF">D1164_22100</name>
</gene>
<organism evidence="7 8">
    <name type="scientific">Mariniphaga sediminis</name>
    <dbReference type="NCBI Taxonomy" id="1628158"/>
    <lineage>
        <taxon>Bacteria</taxon>
        <taxon>Pseudomonadati</taxon>
        <taxon>Bacteroidota</taxon>
        <taxon>Bacteroidia</taxon>
        <taxon>Marinilabiliales</taxon>
        <taxon>Prolixibacteraceae</taxon>
        <taxon>Mariniphaga</taxon>
    </lineage>
</organism>
<keyword evidence="4" id="KW-0408">Iron</keyword>
<dbReference type="EMBL" id="QWET01000029">
    <property type="protein sequence ID" value="RIH62993.1"/>
    <property type="molecule type" value="Genomic_DNA"/>
</dbReference>
<sequence>MEVPVMADLFAKGEKPDYLLWIGSAGAFDDRYKKVTQAFVKVLTHLGVNYAVLGTEESSSGDVARRAGNEMLFQMQALMNIELLQGYEVKKVITCDPHVYNTFKNEYPDLGADFEVIHHSQFLKEKMEGGVLRLSSDVFKEKRITYHDPCYLGRANGEYNAPRRIIESIQADFVEMKRNKSFALCCGAGGGQMFKEAEKGNKEVFIERTEDALETGANIVATACPYCMVMITDGLKYKNKNEEIKNYDLAELVAMSLNL</sequence>
<feature type="domain" description="Cysteine-rich" evidence="6">
    <location>
        <begin position="144"/>
        <end position="231"/>
    </location>
</feature>
<dbReference type="InterPro" id="IPR004017">
    <property type="entry name" value="Cys_rich_dom"/>
</dbReference>
<protein>
    <submittedName>
        <fullName evidence="7">(Fe-S)-binding protein</fullName>
    </submittedName>
</protein>
<proteinExistence type="predicted"/>
<dbReference type="GO" id="GO:0005886">
    <property type="term" value="C:plasma membrane"/>
    <property type="evidence" value="ECO:0007669"/>
    <property type="project" value="TreeGrafter"/>
</dbReference>
<dbReference type="AlphaFoldDB" id="A0A399CUK6"/>
<dbReference type="Pfam" id="PF02754">
    <property type="entry name" value="CCG"/>
    <property type="match status" value="2"/>
</dbReference>
<dbReference type="PANTHER" id="PTHR43255">
    <property type="entry name" value="IRON-SULFUR-BINDING OXIDOREDUCTASE FADF-RELATED-RELATED"/>
    <property type="match status" value="1"/>
</dbReference>
<dbReference type="Proteomes" id="UP000266441">
    <property type="component" value="Unassembled WGS sequence"/>
</dbReference>
<dbReference type="OrthoDB" id="9794954at2"/>
<name>A0A399CUK6_9BACT</name>
<reference evidence="7 8" key="1">
    <citation type="journal article" date="2015" name="Int. J. Syst. Evol. Microbiol.">
        <title>Mariniphaga sediminis sp. nov., isolated from coastal sediment.</title>
        <authorList>
            <person name="Wang F.Q."/>
            <person name="Shen Q.Y."/>
            <person name="Chen G.J."/>
            <person name="Du Z.J."/>
        </authorList>
    </citation>
    <scope>NUCLEOTIDE SEQUENCE [LARGE SCALE GENOMIC DNA]</scope>
    <source>
        <strain evidence="7 8">SY21</strain>
    </source>
</reference>
<evidence type="ECO:0000256" key="1">
    <source>
        <dbReference type="ARBA" id="ARBA00022485"/>
    </source>
</evidence>
<dbReference type="GO" id="GO:0016491">
    <property type="term" value="F:oxidoreductase activity"/>
    <property type="evidence" value="ECO:0007669"/>
    <property type="project" value="UniProtKB-KW"/>
</dbReference>
<accession>A0A399CUK6</accession>
<evidence type="ECO:0000259" key="6">
    <source>
        <dbReference type="Pfam" id="PF02754"/>
    </source>
</evidence>
<dbReference type="GO" id="GO:0046872">
    <property type="term" value="F:metal ion binding"/>
    <property type="evidence" value="ECO:0007669"/>
    <property type="project" value="UniProtKB-KW"/>
</dbReference>
<dbReference type="PANTHER" id="PTHR43255:SF1">
    <property type="entry name" value="IRON-SULFUR-BINDING OXIDOREDUCTASE FADF-RELATED"/>
    <property type="match status" value="1"/>
</dbReference>
<comment type="caution">
    <text evidence="7">The sequence shown here is derived from an EMBL/GenBank/DDBJ whole genome shotgun (WGS) entry which is preliminary data.</text>
</comment>
<feature type="domain" description="Cysteine-rich" evidence="6">
    <location>
        <begin position="28"/>
        <end position="101"/>
    </location>
</feature>
<evidence type="ECO:0000313" key="7">
    <source>
        <dbReference type="EMBL" id="RIH62993.1"/>
    </source>
</evidence>
<keyword evidence="2" id="KW-0479">Metal-binding</keyword>
<evidence type="ECO:0000313" key="8">
    <source>
        <dbReference type="Proteomes" id="UP000266441"/>
    </source>
</evidence>
<dbReference type="InterPro" id="IPR051460">
    <property type="entry name" value="HdrC_iron-sulfur_subunit"/>
</dbReference>
<dbReference type="GO" id="GO:0051539">
    <property type="term" value="F:4 iron, 4 sulfur cluster binding"/>
    <property type="evidence" value="ECO:0007669"/>
    <property type="project" value="UniProtKB-KW"/>
</dbReference>
<keyword evidence="8" id="KW-1185">Reference proteome</keyword>
<evidence type="ECO:0000256" key="4">
    <source>
        <dbReference type="ARBA" id="ARBA00023004"/>
    </source>
</evidence>
<keyword evidence="3" id="KW-0560">Oxidoreductase</keyword>
<evidence type="ECO:0000256" key="3">
    <source>
        <dbReference type="ARBA" id="ARBA00023002"/>
    </source>
</evidence>
<keyword evidence="5" id="KW-0411">Iron-sulfur</keyword>
<evidence type="ECO:0000256" key="2">
    <source>
        <dbReference type="ARBA" id="ARBA00022723"/>
    </source>
</evidence>
<keyword evidence="1" id="KW-0004">4Fe-4S</keyword>
<evidence type="ECO:0000256" key="5">
    <source>
        <dbReference type="ARBA" id="ARBA00023014"/>
    </source>
</evidence>